<evidence type="ECO:0000259" key="3">
    <source>
        <dbReference type="PROSITE" id="PS50158"/>
    </source>
</evidence>
<feature type="region of interest" description="Disordered" evidence="2">
    <location>
        <begin position="469"/>
        <end position="497"/>
    </location>
</feature>
<evidence type="ECO:0000313" key="5">
    <source>
        <dbReference type="Proteomes" id="UP001642540"/>
    </source>
</evidence>
<comment type="caution">
    <text evidence="4">The sequence shown here is derived from an EMBL/GenBank/DDBJ whole genome shotgun (WGS) entry which is preliminary data.</text>
</comment>
<evidence type="ECO:0000256" key="2">
    <source>
        <dbReference type="SAM" id="MobiDB-lite"/>
    </source>
</evidence>
<dbReference type="InterPro" id="IPR036875">
    <property type="entry name" value="Znf_CCHC_sf"/>
</dbReference>
<feature type="domain" description="CCHC-type" evidence="3">
    <location>
        <begin position="159"/>
        <end position="175"/>
    </location>
</feature>
<dbReference type="Pfam" id="PF00098">
    <property type="entry name" value="zf-CCHC"/>
    <property type="match status" value="1"/>
</dbReference>
<sequence>MLMSMEDEQVEAVSSCNNAQEVWQKLATMYESTSGENKQLLWQKFYSIMTKDSPVKTMCEIQSIAAQLRSLSVVVEDEAIVARVISSMMDEKYRQFREAWRSVELANQKSTLLLSRLKIWELEDQDQNASSTDCTMGKAFKVGKKKSKEELLELKKKTKCHNCGQKGHWKSECKKQDNETGVTAAYAIGNNRNEWVNDSGATKHHCGKMEWFRSYQKYDSPMHVKISNGSKAEVLGAGTVRVKALIRKNWCVIELLNVQYIPGGANLFSENIMLEKGFDVLKTANEGIIFSENGVQVLSAELKGGIQVMKFKPANEAHETPPTLEKNSEFESESQCKTEQSPCKLSLKNVGIKLNDESVDKRPTALLTKSEIENIQDQQDEMNGQDERQKRTDMTVKKNVVVLKKVLSAFMLMFVWLISGGGQVGELSTSSKLVSFYDLLPAERLETNVIKLYKQEYGKNFLNELENRSSSSSCLPQEKEKGARNSYCRRSSGNPTT</sequence>
<dbReference type="Gene3D" id="4.10.60.10">
    <property type="entry name" value="Zinc finger, CCHC-type"/>
    <property type="match status" value="1"/>
</dbReference>
<evidence type="ECO:0000313" key="4">
    <source>
        <dbReference type="EMBL" id="CAL8133313.1"/>
    </source>
</evidence>
<dbReference type="PROSITE" id="PS50158">
    <property type="entry name" value="ZF_CCHC"/>
    <property type="match status" value="1"/>
</dbReference>
<proteinExistence type="predicted"/>
<dbReference type="InterPro" id="IPR001878">
    <property type="entry name" value="Znf_CCHC"/>
</dbReference>
<dbReference type="Pfam" id="PF14223">
    <property type="entry name" value="Retrotran_gag_2"/>
    <property type="match status" value="1"/>
</dbReference>
<keyword evidence="1" id="KW-0479">Metal-binding</keyword>
<dbReference type="EMBL" id="CAXLJM020000099">
    <property type="protein sequence ID" value="CAL8133313.1"/>
    <property type="molecule type" value="Genomic_DNA"/>
</dbReference>
<evidence type="ECO:0000256" key="1">
    <source>
        <dbReference type="PROSITE-ProRule" id="PRU00047"/>
    </source>
</evidence>
<dbReference type="Pfam" id="PF22936">
    <property type="entry name" value="Pol_BBD"/>
    <property type="match status" value="1"/>
</dbReference>
<dbReference type="Proteomes" id="UP001642540">
    <property type="component" value="Unassembled WGS sequence"/>
</dbReference>
<accession>A0ABP1RQY5</accession>
<dbReference type="PANTHER" id="PTHR47592">
    <property type="entry name" value="PBF68 PROTEIN"/>
    <property type="match status" value="1"/>
</dbReference>
<feature type="region of interest" description="Disordered" evidence="2">
    <location>
        <begin position="316"/>
        <end position="335"/>
    </location>
</feature>
<dbReference type="PANTHER" id="PTHR47592:SF27">
    <property type="entry name" value="OS08G0421700 PROTEIN"/>
    <property type="match status" value="1"/>
</dbReference>
<keyword evidence="5" id="KW-1185">Reference proteome</keyword>
<reference evidence="4 5" key="1">
    <citation type="submission" date="2024-08" db="EMBL/GenBank/DDBJ databases">
        <authorList>
            <person name="Cucini C."/>
            <person name="Frati F."/>
        </authorList>
    </citation>
    <scope>NUCLEOTIDE SEQUENCE [LARGE SCALE GENOMIC DNA]</scope>
</reference>
<feature type="compositionally biased region" description="Polar residues" evidence="2">
    <location>
        <begin position="488"/>
        <end position="497"/>
    </location>
</feature>
<dbReference type="SUPFAM" id="SSF57756">
    <property type="entry name" value="Retrovirus zinc finger-like domains"/>
    <property type="match status" value="1"/>
</dbReference>
<name>A0ABP1RQY5_9HEXA</name>
<gene>
    <name evidence="4" type="ORF">ODALV1_LOCUS25010</name>
</gene>
<organism evidence="4 5">
    <name type="scientific">Orchesella dallaii</name>
    <dbReference type="NCBI Taxonomy" id="48710"/>
    <lineage>
        <taxon>Eukaryota</taxon>
        <taxon>Metazoa</taxon>
        <taxon>Ecdysozoa</taxon>
        <taxon>Arthropoda</taxon>
        <taxon>Hexapoda</taxon>
        <taxon>Collembola</taxon>
        <taxon>Entomobryomorpha</taxon>
        <taxon>Entomobryoidea</taxon>
        <taxon>Orchesellidae</taxon>
        <taxon>Orchesellinae</taxon>
        <taxon>Orchesella</taxon>
    </lineage>
</organism>
<keyword evidence="1" id="KW-0862">Zinc</keyword>
<keyword evidence="1" id="KW-0863">Zinc-finger</keyword>
<dbReference type="SMART" id="SM00343">
    <property type="entry name" value="ZnF_C2HC"/>
    <property type="match status" value="1"/>
</dbReference>
<protein>
    <recommendedName>
        <fullName evidence="3">CCHC-type domain-containing protein</fullName>
    </recommendedName>
</protein>
<dbReference type="InterPro" id="IPR054722">
    <property type="entry name" value="PolX-like_BBD"/>
</dbReference>